<organism evidence="2 3">
    <name type="scientific">Flavobacterium sediminilitoris</name>
    <dbReference type="NCBI Taxonomy" id="2024526"/>
    <lineage>
        <taxon>Bacteria</taxon>
        <taxon>Pseudomonadati</taxon>
        <taxon>Bacteroidota</taxon>
        <taxon>Flavobacteriia</taxon>
        <taxon>Flavobacteriales</taxon>
        <taxon>Flavobacteriaceae</taxon>
        <taxon>Flavobacterium</taxon>
    </lineage>
</organism>
<evidence type="ECO:0000313" key="2">
    <source>
        <dbReference type="EMBL" id="UOX33972.1"/>
    </source>
</evidence>
<keyword evidence="3" id="KW-1185">Reference proteome</keyword>
<evidence type="ECO:0000313" key="3">
    <source>
        <dbReference type="Proteomes" id="UP000830454"/>
    </source>
</evidence>
<feature type="domain" description="N-acetyltransferase" evidence="1">
    <location>
        <begin position="12"/>
        <end position="164"/>
    </location>
</feature>
<accession>A0ABY4HM81</accession>
<sequence>MNLQPVLSNELITIRPLKESDFNALFSIASDKLIWEQHPNNDRYKKDVFKVFFEKALASNSAFAVIDTATERIIGSSRYYDLDSKYNNISIGFTFISRDYWGTNYNSNLKKLMIDYAFQFVNSIYFHVGATNFRSQKAVLKLGAIKVEEPNNETNWLYELKKIK</sequence>
<dbReference type="PROSITE" id="PS51186">
    <property type="entry name" value="GNAT"/>
    <property type="match status" value="1"/>
</dbReference>
<reference evidence="2" key="2">
    <citation type="submission" date="2022-04" db="EMBL/GenBank/DDBJ databases">
        <title>Complete Genome Sequence of Flavobacterium sediminilitoris YSM-43, Isolated from a Tidal Sediment.</title>
        <authorList>
            <person name="Lee P.A."/>
        </authorList>
    </citation>
    <scope>NUCLEOTIDE SEQUENCE</scope>
    <source>
        <strain evidence="2">YSM-43</strain>
    </source>
</reference>
<dbReference type="Proteomes" id="UP000830454">
    <property type="component" value="Chromosome"/>
</dbReference>
<dbReference type="InterPro" id="IPR000182">
    <property type="entry name" value="GNAT_dom"/>
</dbReference>
<dbReference type="EMBL" id="CP090145">
    <property type="protein sequence ID" value="UOX33972.1"/>
    <property type="molecule type" value="Genomic_DNA"/>
</dbReference>
<evidence type="ECO:0000259" key="1">
    <source>
        <dbReference type="PROSITE" id="PS51186"/>
    </source>
</evidence>
<dbReference type="Gene3D" id="3.40.630.30">
    <property type="match status" value="1"/>
</dbReference>
<reference evidence="2" key="1">
    <citation type="submission" date="2021-12" db="EMBL/GenBank/DDBJ databases">
        <authorList>
            <person name="Cha I.-T."/>
            <person name="Lee K.-E."/>
            <person name="Park S.-J."/>
        </authorList>
    </citation>
    <scope>NUCLEOTIDE SEQUENCE</scope>
    <source>
        <strain evidence="2">YSM-43</strain>
    </source>
</reference>
<protein>
    <submittedName>
        <fullName evidence="2">GNAT family N-acetyltransferase</fullName>
    </submittedName>
</protein>
<dbReference type="Pfam" id="PF13302">
    <property type="entry name" value="Acetyltransf_3"/>
    <property type="match status" value="1"/>
</dbReference>
<dbReference type="PANTHER" id="PTHR43610">
    <property type="entry name" value="BLL6696 PROTEIN"/>
    <property type="match status" value="1"/>
</dbReference>
<dbReference type="RefSeq" id="WP_246916562.1">
    <property type="nucleotide sequence ID" value="NZ_CP090145.1"/>
</dbReference>
<proteinExistence type="predicted"/>
<dbReference type="PANTHER" id="PTHR43610:SF1">
    <property type="entry name" value="N-ACETYLTRANSFERASE DOMAIN-CONTAINING PROTEIN"/>
    <property type="match status" value="1"/>
</dbReference>
<dbReference type="InterPro" id="IPR016181">
    <property type="entry name" value="Acyl_CoA_acyltransferase"/>
</dbReference>
<gene>
    <name evidence="2" type="ORF">LXD69_00300</name>
</gene>
<dbReference type="SUPFAM" id="SSF55729">
    <property type="entry name" value="Acyl-CoA N-acyltransferases (Nat)"/>
    <property type="match status" value="1"/>
</dbReference>
<name>A0ABY4HM81_9FLAO</name>